<accession>A0A1M6IH48</accession>
<evidence type="ECO:0008006" key="5">
    <source>
        <dbReference type="Google" id="ProtNLM"/>
    </source>
</evidence>
<sequence>MNQRFIDRVDELDFLKSEYENDGSSFVVIYGRRRIGKTSLIREFLSNRKGLYFLATEEGERQNIDAFKSMVAEYTGNRFLMRGSDFSWEDVFLAFRDYKRDERKILVIDEFQYLGKSNKSFPSVFQKIWDIHLADENIMVILCGSLINMMESQVLSYSSPLYGRRTGQIKLKQISFKDYGGFFQKRSRKELIELYSVTGGVPKYIELLRNEETVEAAIENKILKKLSFLYEEPYFLLEKEVRDIGTYFSIIRTIASGNHKLGKIASAMGTNQTSITRYLKVLMDLDLIARIVPVTEVNPDKSKSGLYFLCDNFIEFWFKFIYPYRSQIEMGDFDYVTERIREGFVQNHVSYVYEDVCRQSLWELSRENRLPFKIIRNGKWWNRTEEIDIVALNDQTCDLMAGECKFTNNKVDVDVFYRLVDKTGMIDWKREGRKVWYVVFSISGFTDRLLELAEEREDLMLLN</sequence>
<evidence type="ECO:0000313" key="3">
    <source>
        <dbReference type="EMBL" id="SHJ33752.1"/>
    </source>
</evidence>
<proteinExistence type="predicted"/>
<dbReference type="RefSeq" id="WP_073049747.1">
    <property type="nucleotide sequence ID" value="NZ_FQZL01000017.1"/>
</dbReference>
<dbReference type="InterPro" id="IPR036390">
    <property type="entry name" value="WH_DNA-bd_sf"/>
</dbReference>
<dbReference type="AlphaFoldDB" id="A0A1M6IH48"/>
<dbReference type="GO" id="GO:0005524">
    <property type="term" value="F:ATP binding"/>
    <property type="evidence" value="ECO:0007669"/>
    <property type="project" value="InterPro"/>
</dbReference>
<evidence type="ECO:0000259" key="1">
    <source>
        <dbReference type="Pfam" id="PF01637"/>
    </source>
</evidence>
<protein>
    <recommendedName>
        <fullName evidence="5">DUF234 domain-containing protein</fullName>
    </recommendedName>
</protein>
<dbReference type="SUPFAM" id="SSF46785">
    <property type="entry name" value="Winged helix' DNA-binding domain"/>
    <property type="match status" value="1"/>
</dbReference>
<dbReference type="InterPro" id="IPR011579">
    <property type="entry name" value="ATPase_dom"/>
</dbReference>
<evidence type="ECO:0000313" key="4">
    <source>
        <dbReference type="Proteomes" id="UP000184052"/>
    </source>
</evidence>
<gene>
    <name evidence="3" type="ORF">SAMN02745751_02323</name>
</gene>
<dbReference type="InterPro" id="IPR027417">
    <property type="entry name" value="P-loop_NTPase"/>
</dbReference>
<evidence type="ECO:0000259" key="2">
    <source>
        <dbReference type="Pfam" id="PF03008"/>
    </source>
</evidence>
<dbReference type="SUPFAM" id="SSF52980">
    <property type="entry name" value="Restriction endonuclease-like"/>
    <property type="match status" value="1"/>
</dbReference>
<dbReference type="PANTHER" id="PTHR34704">
    <property type="entry name" value="ATPASE"/>
    <property type="match status" value="1"/>
</dbReference>
<dbReference type="InterPro" id="IPR011335">
    <property type="entry name" value="Restrct_endonuc-II-like"/>
</dbReference>
<name>A0A1M6IH48_9FIRM</name>
<dbReference type="STRING" id="1121476.SAMN02745751_02323"/>
<dbReference type="OrthoDB" id="9813134at2"/>
<feature type="domain" description="ATPase" evidence="1">
    <location>
        <begin position="5"/>
        <end position="207"/>
    </location>
</feature>
<reference evidence="3 4" key="1">
    <citation type="submission" date="2016-11" db="EMBL/GenBank/DDBJ databases">
        <authorList>
            <person name="Jaros S."/>
            <person name="Januszkiewicz K."/>
            <person name="Wedrychowicz H."/>
        </authorList>
    </citation>
    <scope>NUCLEOTIDE SEQUENCE [LARGE SCALE GENOMIC DNA]</scope>
    <source>
        <strain evidence="3 4">DSM 17477</strain>
    </source>
</reference>
<dbReference type="PANTHER" id="PTHR34704:SF1">
    <property type="entry name" value="ATPASE"/>
    <property type="match status" value="1"/>
</dbReference>
<feature type="domain" description="DUF234" evidence="2">
    <location>
        <begin position="317"/>
        <end position="410"/>
    </location>
</feature>
<dbReference type="Pfam" id="PF01637">
    <property type="entry name" value="ATPase_2"/>
    <property type="match status" value="1"/>
</dbReference>
<dbReference type="EMBL" id="FQZL01000017">
    <property type="protein sequence ID" value="SHJ33752.1"/>
    <property type="molecule type" value="Genomic_DNA"/>
</dbReference>
<dbReference type="SUPFAM" id="SSF52540">
    <property type="entry name" value="P-loop containing nucleoside triphosphate hydrolases"/>
    <property type="match status" value="1"/>
</dbReference>
<dbReference type="Pfam" id="PF03008">
    <property type="entry name" value="DUF234"/>
    <property type="match status" value="1"/>
</dbReference>
<organism evidence="3 4">
    <name type="scientific">Dethiosulfatibacter aminovorans DSM 17477</name>
    <dbReference type="NCBI Taxonomy" id="1121476"/>
    <lineage>
        <taxon>Bacteria</taxon>
        <taxon>Bacillati</taxon>
        <taxon>Bacillota</taxon>
        <taxon>Tissierellia</taxon>
        <taxon>Dethiosulfatibacter</taxon>
    </lineage>
</organism>
<keyword evidence="4" id="KW-1185">Reference proteome</keyword>
<dbReference type="Proteomes" id="UP000184052">
    <property type="component" value="Unassembled WGS sequence"/>
</dbReference>
<dbReference type="InterPro" id="IPR004256">
    <property type="entry name" value="DUF234"/>
</dbReference>
<dbReference type="Gene3D" id="3.40.50.300">
    <property type="entry name" value="P-loop containing nucleotide triphosphate hydrolases"/>
    <property type="match status" value="1"/>
</dbReference>